<keyword evidence="2" id="KW-1185">Reference proteome</keyword>
<dbReference type="Proteomes" id="UP000809621">
    <property type="component" value="Unassembled WGS sequence"/>
</dbReference>
<dbReference type="InterPro" id="IPR034660">
    <property type="entry name" value="DinB/YfiT-like"/>
</dbReference>
<dbReference type="RefSeq" id="WP_205158728.1">
    <property type="nucleotide sequence ID" value="NZ_JAFEUM010000004.1"/>
</dbReference>
<comment type="caution">
    <text evidence="1">The sequence shown here is derived from an EMBL/GenBank/DDBJ whole genome shotgun (WGS) entry which is preliminary data.</text>
</comment>
<reference evidence="1 2" key="1">
    <citation type="submission" date="2021-02" db="EMBL/GenBank/DDBJ databases">
        <authorList>
            <person name="Park J.-S."/>
        </authorList>
    </citation>
    <scope>NUCLEOTIDE SEQUENCE [LARGE SCALE GENOMIC DNA]</scope>
    <source>
        <strain evidence="1 2">188UL20-2</strain>
    </source>
</reference>
<evidence type="ECO:0000313" key="2">
    <source>
        <dbReference type="Proteomes" id="UP000809621"/>
    </source>
</evidence>
<dbReference type="SUPFAM" id="SSF109854">
    <property type="entry name" value="DinB/YfiT-like putative metalloenzymes"/>
    <property type="match status" value="1"/>
</dbReference>
<organism evidence="1 2">
    <name type="scientific">Vibrio ulleungensis</name>
    <dbReference type="NCBI Taxonomy" id="2807619"/>
    <lineage>
        <taxon>Bacteria</taxon>
        <taxon>Pseudomonadati</taxon>
        <taxon>Pseudomonadota</taxon>
        <taxon>Gammaproteobacteria</taxon>
        <taxon>Vibrionales</taxon>
        <taxon>Vibrionaceae</taxon>
        <taxon>Vibrio</taxon>
    </lineage>
</organism>
<protein>
    <recommendedName>
        <fullName evidence="3">DinB family protein</fullName>
    </recommendedName>
</protein>
<name>A0ABS2HJH1_9VIBR</name>
<proteinExistence type="predicted"/>
<dbReference type="PANTHER" id="PTHR39473:SF1">
    <property type="entry name" value="DINB-LIKE DOMAIN-CONTAINING PROTEIN"/>
    <property type="match status" value="1"/>
</dbReference>
<evidence type="ECO:0008006" key="3">
    <source>
        <dbReference type="Google" id="ProtNLM"/>
    </source>
</evidence>
<dbReference type="PANTHER" id="PTHR39473">
    <property type="match status" value="1"/>
</dbReference>
<gene>
    <name evidence="1" type="ORF">JQC93_12235</name>
</gene>
<dbReference type="EMBL" id="JAFEUM010000004">
    <property type="protein sequence ID" value="MBM7037174.1"/>
    <property type="molecule type" value="Genomic_DNA"/>
</dbReference>
<accession>A0ABS2HJH1</accession>
<sequence length="172" mass="19142">MKTLRNSTNDALKQVKQLILAFEGSEQSNLYNVPPDNVMSGVGKHVRHILDHFLAFQQGLISGCVDYNVRHRDGRLEDDPQLALALLDDISDWLEHASITDRAIDVESEISVSDSINQHFRSSISRELCYLINHTIHHVAYAKLLTAQHGVTIDDGLGIAPSTATYLRGQQA</sequence>
<evidence type="ECO:0000313" key="1">
    <source>
        <dbReference type="EMBL" id="MBM7037174.1"/>
    </source>
</evidence>